<dbReference type="Proteomes" id="UP000598227">
    <property type="component" value="Unassembled WGS sequence"/>
</dbReference>
<proteinExistence type="predicted"/>
<keyword evidence="3" id="KW-1185">Reference proteome</keyword>
<dbReference type="Pfam" id="PF18906">
    <property type="entry name" value="Phage_tube_2"/>
    <property type="match status" value="1"/>
</dbReference>
<evidence type="ECO:0000256" key="1">
    <source>
        <dbReference type="SAM" id="MobiDB-lite"/>
    </source>
</evidence>
<dbReference type="RefSeq" id="WP_192568784.1">
    <property type="nucleotide sequence ID" value="NZ_JACZEP010000017.1"/>
</dbReference>
<comment type="caution">
    <text evidence="2">The sequence shown here is derived from an EMBL/GenBank/DDBJ whole genome shotgun (WGS) entry which is preliminary data.</text>
</comment>
<dbReference type="InterPro" id="IPR044000">
    <property type="entry name" value="Phage_tube_2"/>
</dbReference>
<sequence>MSYSENWNGYAASKVQAGLGQQASGGSAKVIRQTGGQGGRLSKAPIESQEVRRDGLSTRGRHGLQKSNGQYSSELSIGGFDDIFEAVMRGTWGTANLAITEASAGLTSITTGANTIVASAGSWITAGLKVGDVFVLTGHSSAGNNSRNLRITGLTASTITVAETLTVNAVADTAFTVTRTGRVLVNPGAGALVKRYFTIEEHEYDLDQSELFTDAVWSSFRLSMGPNGLLQLDTSWVGTGQFEALASGSSPHFTAPVTSTGEPLAVVEAVVRMGGVDFIDLTSFDLSVNNQAMSPDVISSSPYAPDVFTGSETVSMNLSMLRKDLLTVADFIDENPLSLHVLAQENEAAPASFVSIHVPNFTLGSVDKSALAKAGGPRTQTISVPPALVGIDNRGGAYDATQIKIQVSNAT</sequence>
<organism evidence="2 3">
    <name type="scientific">Aminobacter carboxidus</name>
    <dbReference type="NCBI Taxonomy" id="376165"/>
    <lineage>
        <taxon>Bacteria</taxon>
        <taxon>Pseudomonadati</taxon>
        <taxon>Pseudomonadota</taxon>
        <taxon>Alphaproteobacteria</taxon>
        <taxon>Hyphomicrobiales</taxon>
        <taxon>Phyllobacteriaceae</taxon>
        <taxon>Aminobacter</taxon>
    </lineage>
</organism>
<evidence type="ECO:0000313" key="3">
    <source>
        <dbReference type="Proteomes" id="UP000598227"/>
    </source>
</evidence>
<reference evidence="2 3" key="1">
    <citation type="submission" date="2020-09" db="EMBL/GenBank/DDBJ databases">
        <title>Draft Genome Sequence of Aminobacter carboxidus type strain DSM 1086, a soil Gram-negative carboxydobacterium.</title>
        <authorList>
            <person name="Turrini P."/>
            <person name="Tescari M."/>
            <person name="Artuso I."/>
            <person name="Lugli G.A."/>
            <person name="Frangipani E."/>
            <person name="Ventura M."/>
            <person name="Visca P."/>
        </authorList>
    </citation>
    <scope>NUCLEOTIDE SEQUENCE [LARGE SCALE GENOMIC DNA]</scope>
    <source>
        <strain evidence="2 3">DSM 1086</strain>
    </source>
</reference>
<dbReference type="EMBL" id="JACZEP010000017">
    <property type="protein sequence ID" value="MBE1208109.1"/>
    <property type="molecule type" value="Genomic_DNA"/>
</dbReference>
<feature type="region of interest" description="Disordered" evidence="1">
    <location>
        <begin position="26"/>
        <end position="68"/>
    </location>
</feature>
<evidence type="ECO:0000313" key="2">
    <source>
        <dbReference type="EMBL" id="MBE1208109.1"/>
    </source>
</evidence>
<accession>A0ABR9GWR3</accession>
<gene>
    <name evidence="2" type="ORF">IHE39_27840</name>
</gene>
<name>A0ABR9GWR3_9HYPH</name>
<protein>
    <submittedName>
        <fullName evidence="2">Uncharacterized protein</fullName>
    </submittedName>
</protein>